<protein>
    <submittedName>
        <fullName evidence="9">Probable polyol transporter 3 isoform X3</fullName>
    </submittedName>
</protein>
<dbReference type="PROSITE" id="PS50850">
    <property type="entry name" value="MFS"/>
    <property type="match status" value="1"/>
</dbReference>
<feature type="transmembrane region" description="Helical" evidence="6">
    <location>
        <begin position="176"/>
        <end position="197"/>
    </location>
</feature>
<feature type="domain" description="Major facilitator superfamily (MFS) profile" evidence="7">
    <location>
        <begin position="23"/>
        <end position="378"/>
    </location>
</feature>
<keyword evidence="2" id="KW-0813">Transport</keyword>
<keyword evidence="4 6" id="KW-1133">Transmembrane helix</keyword>
<feature type="transmembrane region" description="Helical" evidence="6">
    <location>
        <begin position="59"/>
        <end position="76"/>
    </location>
</feature>
<feature type="transmembrane region" description="Helical" evidence="6">
    <location>
        <begin position="88"/>
        <end position="106"/>
    </location>
</feature>
<dbReference type="InterPro" id="IPR005829">
    <property type="entry name" value="Sugar_transporter_CS"/>
</dbReference>
<dbReference type="Proteomes" id="UP001652623">
    <property type="component" value="Chromosome 7"/>
</dbReference>
<comment type="subcellular location">
    <subcellularLocation>
        <location evidence="1">Membrane</location>
        <topology evidence="1">Multi-pass membrane protein</topology>
    </subcellularLocation>
</comment>
<feature type="transmembrane region" description="Helical" evidence="6">
    <location>
        <begin position="21"/>
        <end position="47"/>
    </location>
</feature>
<evidence type="ECO:0000259" key="7">
    <source>
        <dbReference type="PROSITE" id="PS50850"/>
    </source>
</evidence>
<evidence type="ECO:0000256" key="1">
    <source>
        <dbReference type="ARBA" id="ARBA00004141"/>
    </source>
</evidence>
<keyword evidence="8" id="KW-1185">Reference proteome</keyword>
<evidence type="ECO:0000256" key="2">
    <source>
        <dbReference type="ARBA" id="ARBA00022448"/>
    </source>
</evidence>
<dbReference type="RefSeq" id="XP_048334706.2">
    <property type="nucleotide sequence ID" value="XM_048478749.2"/>
</dbReference>
<dbReference type="Pfam" id="PF06708">
    <property type="entry name" value="DUF1195"/>
    <property type="match status" value="1"/>
</dbReference>
<evidence type="ECO:0000256" key="4">
    <source>
        <dbReference type="ARBA" id="ARBA00022989"/>
    </source>
</evidence>
<organism evidence="8 9">
    <name type="scientific">Ziziphus jujuba</name>
    <name type="common">Chinese jujube</name>
    <name type="synonym">Ziziphus sativa</name>
    <dbReference type="NCBI Taxonomy" id="326968"/>
    <lineage>
        <taxon>Eukaryota</taxon>
        <taxon>Viridiplantae</taxon>
        <taxon>Streptophyta</taxon>
        <taxon>Embryophyta</taxon>
        <taxon>Tracheophyta</taxon>
        <taxon>Spermatophyta</taxon>
        <taxon>Magnoliopsida</taxon>
        <taxon>eudicotyledons</taxon>
        <taxon>Gunneridae</taxon>
        <taxon>Pentapetalae</taxon>
        <taxon>rosids</taxon>
        <taxon>fabids</taxon>
        <taxon>Rosales</taxon>
        <taxon>Rhamnaceae</taxon>
        <taxon>Paliureae</taxon>
        <taxon>Ziziphus</taxon>
    </lineage>
</organism>
<evidence type="ECO:0000256" key="6">
    <source>
        <dbReference type="SAM" id="Phobius"/>
    </source>
</evidence>
<dbReference type="Gene3D" id="1.20.1250.20">
    <property type="entry name" value="MFS general substrate transporter like domains"/>
    <property type="match status" value="1"/>
</dbReference>
<dbReference type="PROSITE" id="PS00216">
    <property type="entry name" value="SUGAR_TRANSPORT_1"/>
    <property type="match status" value="1"/>
</dbReference>
<dbReference type="PRINTS" id="PR00171">
    <property type="entry name" value="SUGRTRNSPORT"/>
</dbReference>
<dbReference type="InterPro" id="IPR010608">
    <property type="entry name" value="DUF1195"/>
</dbReference>
<dbReference type="PANTHER" id="PTHR34358">
    <property type="entry name" value="OS03G0411600 PROTEIN"/>
    <property type="match status" value="1"/>
</dbReference>
<reference evidence="9" key="1">
    <citation type="submission" date="2025-08" db="UniProtKB">
        <authorList>
            <consortium name="RefSeq"/>
        </authorList>
    </citation>
    <scope>IDENTIFICATION</scope>
    <source>
        <tissue evidence="9">Seedling</tissue>
    </source>
</reference>
<sequence length="378" mass="41233">MASMDKNISIESQTKFNKYACACAIVASMISIIFGYDTGVMSGAMIFIKEDLKINDVQVEVLAGILNLCALIGSLTAGRTSDYIGRRYTIVLSSVIFLVGAILMGYGPNYAVLMAGRCIAGIGVGFALMIAPVYSAEISSPTSRGTLTSLPELCISFGILLGYVSNFGFGKLTLKLGWRMMLGIAALPSIALALCILKMPESPRMKDDDGLPTTTANTKKESSDSSLIFGKGRYKFWALAAILLLAFWSMFTGTVTLRWSAGNLNRLSDDLDIPIHDDLDVLEMEERENVVKHMWDIYTNSRRIRLPRFWQEAFEAAYEDLTSDVPGVREAAISEIAKMSVRSIDLDPPPVQSTAALELRKTLRLADKGGVNSVMSGR</sequence>
<keyword evidence="3 6" id="KW-0812">Transmembrane</keyword>
<dbReference type="InterPro" id="IPR036259">
    <property type="entry name" value="MFS_trans_sf"/>
</dbReference>
<evidence type="ECO:0000256" key="5">
    <source>
        <dbReference type="ARBA" id="ARBA00023136"/>
    </source>
</evidence>
<evidence type="ECO:0000256" key="3">
    <source>
        <dbReference type="ARBA" id="ARBA00022692"/>
    </source>
</evidence>
<proteinExistence type="predicted"/>
<dbReference type="InterPro" id="IPR003663">
    <property type="entry name" value="Sugar/inositol_transpt"/>
</dbReference>
<dbReference type="PROSITE" id="PS00217">
    <property type="entry name" value="SUGAR_TRANSPORT_2"/>
    <property type="match status" value="1"/>
</dbReference>
<dbReference type="Pfam" id="PF00083">
    <property type="entry name" value="Sugar_tr"/>
    <property type="match status" value="1"/>
</dbReference>
<keyword evidence="5 6" id="KW-0472">Membrane</keyword>
<dbReference type="InterPro" id="IPR005828">
    <property type="entry name" value="MFS_sugar_transport-like"/>
</dbReference>
<evidence type="ECO:0000313" key="8">
    <source>
        <dbReference type="Proteomes" id="UP001652623"/>
    </source>
</evidence>
<accession>A0ABM3ISP4</accession>
<dbReference type="InterPro" id="IPR020846">
    <property type="entry name" value="MFS_dom"/>
</dbReference>
<evidence type="ECO:0000313" key="9">
    <source>
        <dbReference type="RefSeq" id="XP_048334706.2"/>
    </source>
</evidence>
<name>A0ABM3ISP4_ZIZJJ</name>
<dbReference type="SUPFAM" id="SSF103473">
    <property type="entry name" value="MFS general substrate transporter"/>
    <property type="match status" value="1"/>
</dbReference>
<feature type="transmembrane region" description="Helical" evidence="6">
    <location>
        <begin position="236"/>
        <end position="259"/>
    </location>
</feature>
<feature type="transmembrane region" description="Helical" evidence="6">
    <location>
        <begin position="112"/>
        <end position="134"/>
    </location>
</feature>
<dbReference type="GeneID" id="107424841"/>
<dbReference type="PANTHER" id="PTHR34358:SF2">
    <property type="entry name" value="OS03G0411600 PROTEIN"/>
    <property type="match status" value="1"/>
</dbReference>
<gene>
    <name evidence="9" type="primary">LOC107424841</name>
</gene>
<feature type="transmembrane region" description="Helical" evidence="6">
    <location>
        <begin position="146"/>
        <end position="164"/>
    </location>
</feature>